<evidence type="ECO:0000313" key="2">
    <source>
        <dbReference type="EMBL" id="CBW84753.1"/>
    </source>
</evidence>
<evidence type="ECO:0000256" key="1">
    <source>
        <dbReference type="SAM" id="Phobius"/>
    </source>
</evidence>
<dbReference type="Pfam" id="PF06197">
    <property type="entry name" value="DUF998"/>
    <property type="match status" value="1"/>
</dbReference>
<feature type="transmembrane region" description="Helical" evidence="1">
    <location>
        <begin position="85"/>
        <end position="107"/>
    </location>
</feature>
<evidence type="ECO:0000313" key="3">
    <source>
        <dbReference type="Proteomes" id="UP000001286"/>
    </source>
</evidence>
<feature type="transmembrane region" description="Helical" evidence="1">
    <location>
        <begin position="192"/>
        <end position="209"/>
    </location>
</feature>
<dbReference type="OrthoDB" id="2067339at2"/>
<proteinExistence type="predicted"/>
<feature type="transmembrane region" description="Helical" evidence="1">
    <location>
        <begin position="154"/>
        <end position="172"/>
    </location>
</feature>
<dbReference type="eggNOG" id="ENOG502ZCAM">
    <property type="taxonomic scope" value="Bacteria"/>
</dbReference>
<feature type="transmembrane region" description="Helical" evidence="1">
    <location>
        <begin position="119"/>
        <end position="142"/>
    </location>
</feature>
<keyword evidence="1" id="KW-1133">Transmembrane helix</keyword>
<protein>
    <recommendedName>
        <fullName evidence="4">DUF998 domain-containing protein</fullName>
    </recommendedName>
</protein>
<keyword evidence="1" id="KW-0472">Membrane</keyword>
<dbReference type="InterPro" id="IPR009339">
    <property type="entry name" value="DUF998"/>
</dbReference>
<dbReference type="GeneID" id="57075284"/>
<reference evidence="2 3" key="1">
    <citation type="journal article" date="2011" name="J. Bacteriol.">
        <title>Complete genome sequence of the animal pathogen Listeria ivanovii, which provides insights into host specificities and evolution of the genus Listeria.</title>
        <authorList>
            <person name="Buchrieser C."/>
            <person name="Rusniok C."/>
            <person name="Garrido P."/>
            <person name="Hain T."/>
            <person name="Scortti M."/>
            <person name="Lampidis R."/>
            <person name="Karst U."/>
            <person name="Chakraborty T."/>
            <person name="Cossart P."/>
            <person name="Kreft J."/>
            <person name="Vazquez-Boland J.A."/>
            <person name="Goebel W."/>
            <person name="Glaser P."/>
        </authorList>
    </citation>
    <scope>NUCLEOTIDE SEQUENCE [LARGE SCALE GENOMIC DNA]</scope>
    <source>
        <strain evidence="3">ATCC BAA-678 / PAM 55</strain>
    </source>
</reference>
<dbReference type="KEGG" id="liv:LIV_0276"/>
<name>G2ZA75_LISIP</name>
<keyword evidence="1" id="KW-0812">Transmembrane</keyword>
<feature type="transmembrane region" description="Helical" evidence="1">
    <location>
        <begin position="7"/>
        <end position="30"/>
    </location>
</feature>
<dbReference type="RefSeq" id="WP_014091815.1">
    <property type="nucleotide sequence ID" value="NC_016011.1"/>
</dbReference>
<feature type="transmembrane region" description="Helical" evidence="1">
    <location>
        <begin position="50"/>
        <end position="73"/>
    </location>
</feature>
<accession>G2ZA75</accession>
<evidence type="ECO:0008006" key="4">
    <source>
        <dbReference type="Google" id="ProtNLM"/>
    </source>
</evidence>
<dbReference type="AlphaFoldDB" id="G2ZA75"/>
<sequence>MSFLKKYGFYFLILGVLSDFLTPYILGLFYPGLNQMTMMISLFGDVASPVRVAFLVWSVVSGVLLMLALPAIYQAVVKTSRSLAICLTLAIGLFGIGDCIFTGLFSIDTERATWTFSTWVHNIGSGLGYTGFLLSPLLLMLLYWKTGETAYCKLYLVLLIISLLTAVVYGLAQVSAVNDLPILNKIGFCQRVSFFFNYVPIVVFGVDQIRKGYKKP</sequence>
<dbReference type="EMBL" id="FR687253">
    <property type="protein sequence ID" value="CBW84753.1"/>
    <property type="molecule type" value="Genomic_DNA"/>
</dbReference>
<dbReference type="Proteomes" id="UP000001286">
    <property type="component" value="Chromosome"/>
</dbReference>
<organism evidence="2 3">
    <name type="scientific">Listeria ivanovii (strain ATCC BAA-678 / PAM 55)</name>
    <dbReference type="NCBI Taxonomy" id="881621"/>
    <lineage>
        <taxon>Bacteria</taxon>
        <taxon>Bacillati</taxon>
        <taxon>Bacillota</taxon>
        <taxon>Bacilli</taxon>
        <taxon>Bacillales</taxon>
        <taxon>Listeriaceae</taxon>
        <taxon>Listeria</taxon>
    </lineage>
</organism>
<gene>
    <name evidence="2" type="ordered locus">LIV_0276</name>
</gene>
<dbReference type="HOGENOM" id="CLU_111060_0_0_9"/>